<keyword evidence="4" id="KW-0472">Membrane</keyword>
<dbReference type="SUPFAM" id="SSF51206">
    <property type="entry name" value="cAMP-binding domain-like"/>
    <property type="match status" value="1"/>
</dbReference>
<dbReference type="Gene3D" id="2.60.120.10">
    <property type="entry name" value="Jelly Rolls"/>
    <property type="match status" value="1"/>
</dbReference>
<feature type="transmembrane region" description="Helical" evidence="4">
    <location>
        <begin position="220"/>
        <end position="244"/>
    </location>
</feature>
<dbReference type="InterPro" id="IPR000595">
    <property type="entry name" value="cNMP-bd_dom"/>
</dbReference>
<dbReference type="PANTHER" id="PTHR45743">
    <property type="entry name" value="POTASSIUM CHANNEL AKT1"/>
    <property type="match status" value="1"/>
</dbReference>
<dbReference type="SUPFAM" id="SSF81324">
    <property type="entry name" value="Voltage-gated potassium channels"/>
    <property type="match status" value="1"/>
</dbReference>
<feature type="transmembrane region" description="Helical" evidence="4">
    <location>
        <begin position="91"/>
        <end position="111"/>
    </location>
</feature>
<dbReference type="Gene3D" id="1.10.287.70">
    <property type="match status" value="1"/>
</dbReference>
<evidence type="ECO:0000313" key="7">
    <source>
        <dbReference type="Proteomes" id="UP001497392"/>
    </source>
</evidence>
<feature type="transmembrane region" description="Helical" evidence="4">
    <location>
        <begin position="303"/>
        <end position="327"/>
    </location>
</feature>
<dbReference type="Gene3D" id="1.10.287.630">
    <property type="entry name" value="Helix hairpin bin"/>
    <property type="match status" value="1"/>
</dbReference>
<dbReference type="Pfam" id="PF07885">
    <property type="entry name" value="Ion_trans_2"/>
    <property type="match status" value="1"/>
</dbReference>
<dbReference type="InterPro" id="IPR003938">
    <property type="entry name" value="K_chnl_volt-dep_EAG/ELK/ERG"/>
</dbReference>
<keyword evidence="1" id="KW-0633">Potassium transport</keyword>
<keyword evidence="1" id="KW-0630">Potassium</keyword>
<dbReference type="InterPro" id="IPR014710">
    <property type="entry name" value="RmlC-like_jellyroll"/>
</dbReference>
<keyword evidence="1" id="KW-0631">Potassium channel</keyword>
<proteinExistence type="predicted"/>
<dbReference type="InterPro" id="IPR018490">
    <property type="entry name" value="cNMP-bd_dom_sf"/>
</dbReference>
<gene>
    <name evidence="6" type="primary">g3363</name>
    <name evidence="6" type="ORF">VP750_LOCUS2873</name>
</gene>
<keyword evidence="2" id="KW-0813">Transport</keyword>
<dbReference type="InterPro" id="IPR045319">
    <property type="entry name" value="KAT/AKT"/>
</dbReference>
<protein>
    <submittedName>
        <fullName evidence="6">G3363 protein</fullName>
    </submittedName>
</protein>
<name>A0ABP1FML5_9CHLO</name>
<comment type="caution">
    <text evidence="6">The sequence shown here is derived from an EMBL/GenBank/DDBJ whole genome shotgun (WGS) entry which is preliminary data.</text>
</comment>
<evidence type="ECO:0000256" key="1">
    <source>
        <dbReference type="ARBA" id="ARBA00022826"/>
    </source>
</evidence>
<dbReference type="Proteomes" id="UP001497392">
    <property type="component" value="Unassembled WGS sequence"/>
</dbReference>
<organism evidence="6 7">
    <name type="scientific">Coccomyxa viridis</name>
    <dbReference type="NCBI Taxonomy" id="1274662"/>
    <lineage>
        <taxon>Eukaryota</taxon>
        <taxon>Viridiplantae</taxon>
        <taxon>Chlorophyta</taxon>
        <taxon>core chlorophytes</taxon>
        <taxon>Trebouxiophyceae</taxon>
        <taxon>Trebouxiophyceae incertae sedis</taxon>
        <taxon>Coccomyxaceae</taxon>
        <taxon>Coccomyxa</taxon>
    </lineage>
</organism>
<evidence type="ECO:0000256" key="3">
    <source>
        <dbReference type="ARBA" id="ARBA00023303"/>
    </source>
</evidence>
<keyword evidence="4" id="KW-0812">Transmembrane</keyword>
<evidence type="ECO:0000256" key="2">
    <source>
        <dbReference type="ARBA" id="ARBA00022882"/>
    </source>
</evidence>
<keyword evidence="2" id="KW-0406">Ion transport</keyword>
<evidence type="ECO:0000256" key="4">
    <source>
        <dbReference type="SAM" id="Phobius"/>
    </source>
</evidence>
<dbReference type="PROSITE" id="PS50042">
    <property type="entry name" value="CNMP_BINDING_3"/>
    <property type="match status" value="1"/>
</dbReference>
<evidence type="ECO:0000313" key="6">
    <source>
        <dbReference type="EMBL" id="CAL5221214.1"/>
    </source>
</evidence>
<sequence>MDSLLTRAASLGRPIQRNGPSGVCGNSDDITKPLINSVPERTVSIFGLQLLYPRNSRVVRATEVLTEWLDATYSAFKVPIGIAIYQDYSTFGVLSCLDIIAGAFLLVAVFIRLNTALTVKREGEEVVVPDGRAVALKYVRSGAVLTDLLTILPTVLQVACMLVQNSGHAATAAQFNTALQWLSVLRLVRLPKAFSIVKAMFVESQGGDLGGKLMGVLPGWAIYGADLIFAMYVLINLMGCLWLFTGITEDHRGGDCWLKSVGNVDLRKASPVDQYVAALHFAMTTMATVGYGDVAPTTRTERIIAMVIMAVGLLLFGLIIGAVGSLLEDASLGMRRAKSLRKKMNEVDAFASARNLPDELRNSLANYYNDAWTAHEEVHDDELLKELPAQLRTAIVAHLLQGVFDSSHLFADLDSHTKEELAAVLTPEVVLPGHHLCEAGDPADCLWILQSGVLEMSGNSTQRKMCLAAPAIVGETAILTKHMPELSSRVMTLRAVSKACMLWRLSMTDLQALLDRNQRLRGVLMAGLAQSITDAPTPAQALWQRGLRKLRMVPSNGVPAPQPRRAGQERGVHVSHSMHDDMGLLSNDLPQRILRVLSTHEP</sequence>
<accession>A0ABP1FML5</accession>
<dbReference type="PRINTS" id="PR01463">
    <property type="entry name" value="EAGCHANLFMLY"/>
</dbReference>
<keyword evidence="3" id="KW-0407">Ion channel</keyword>
<dbReference type="EMBL" id="CAXHTA020000005">
    <property type="protein sequence ID" value="CAL5221214.1"/>
    <property type="molecule type" value="Genomic_DNA"/>
</dbReference>
<reference evidence="6 7" key="1">
    <citation type="submission" date="2024-06" db="EMBL/GenBank/DDBJ databases">
        <authorList>
            <person name="Kraege A."/>
            <person name="Thomma B."/>
        </authorList>
    </citation>
    <scope>NUCLEOTIDE SEQUENCE [LARGE SCALE GENOMIC DNA]</scope>
</reference>
<dbReference type="CDD" id="cd00038">
    <property type="entry name" value="CAP_ED"/>
    <property type="match status" value="1"/>
</dbReference>
<keyword evidence="7" id="KW-1185">Reference proteome</keyword>
<evidence type="ECO:0000259" key="5">
    <source>
        <dbReference type="PROSITE" id="PS50042"/>
    </source>
</evidence>
<dbReference type="InterPro" id="IPR013099">
    <property type="entry name" value="K_chnl_dom"/>
</dbReference>
<dbReference type="SMART" id="SM00100">
    <property type="entry name" value="cNMP"/>
    <property type="match status" value="1"/>
</dbReference>
<dbReference type="Pfam" id="PF00027">
    <property type="entry name" value="cNMP_binding"/>
    <property type="match status" value="1"/>
</dbReference>
<dbReference type="PANTHER" id="PTHR45743:SF2">
    <property type="entry name" value="POTASSIUM CHANNEL AKT1"/>
    <property type="match status" value="1"/>
</dbReference>
<keyword evidence="2" id="KW-0851">Voltage-gated channel</keyword>
<keyword evidence="4" id="KW-1133">Transmembrane helix</keyword>
<feature type="domain" description="Cyclic nucleotide-binding" evidence="5">
    <location>
        <begin position="409"/>
        <end position="531"/>
    </location>
</feature>